<accession>A0AAV3ZGV1</accession>
<dbReference type="Proteomes" id="UP000735302">
    <property type="component" value="Unassembled WGS sequence"/>
</dbReference>
<comment type="caution">
    <text evidence="1">The sequence shown here is derived from an EMBL/GenBank/DDBJ whole genome shotgun (WGS) entry which is preliminary data.</text>
</comment>
<protein>
    <submittedName>
        <fullName evidence="1">Uncharacterized protein</fullName>
    </submittedName>
</protein>
<keyword evidence="2" id="KW-1185">Reference proteome</keyword>
<evidence type="ECO:0000313" key="2">
    <source>
        <dbReference type="Proteomes" id="UP000735302"/>
    </source>
</evidence>
<sequence length="149" mass="17126">MRHTGVDVRLMIMRINNGMFLRKTVRTKAQDILVLRKTLRDFKVIRKHHSSLLSRNDFKWYLVFVIISVLYTSGALKAKAFKPGDPENDGDSLKIRCSFNEEQIDFVTLTKLKLYSVEADDDDEEETFTLGSLTSDDVASTEEIVKMFG</sequence>
<proteinExistence type="predicted"/>
<dbReference type="AlphaFoldDB" id="A0AAV3ZGV1"/>
<organism evidence="1 2">
    <name type="scientific">Plakobranchus ocellatus</name>
    <dbReference type="NCBI Taxonomy" id="259542"/>
    <lineage>
        <taxon>Eukaryota</taxon>
        <taxon>Metazoa</taxon>
        <taxon>Spiralia</taxon>
        <taxon>Lophotrochozoa</taxon>
        <taxon>Mollusca</taxon>
        <taxon>Gastropoda</taxon>
        <taxon>Heterobranchia</taxon>
        <taxon>Euthyneura</taxon>
        <taxon>Panpulmonata</taxon>
        <taxon>Sacoglossa</taxon>
        <taxon>Placobranchoidea</taxon>
        <taxon>Plakobranchidae</taxon>
        <taxon>Plakobranchus</taxon>
    </lineage>
</organism>
<reference evidence="1 2" key="1">
    <citation type="journal article" date="2021" name="Elife">
        <title>Chloroplast acquisition without the gene transfer in kleptoplastic sea slugs, Plakobranchus ocellatus.</title>
        <authorList>
            <person name="Maeda T."/>
            <person name="Takahashi S."/>
            <person name="Yoshida T."/>
            <person name="Shimamura S."/>
            <person name="Takaki Y."/>
            <person name="Nagai Y."/>
            <person name="Toyoda A."/>
            <person name="Suzuki Y."/>
            <person name="Arimoto A."/>
            <person name="Ishii H."/>
            <person name="Satoh N."/>
            <person name="Nishiyama T."/>
            <person name="Hasebe M."/>
            <person name="Maruyama T."/>
            <person name="Minagawa J."/>
            <person name="Obokata J."/>
            <person name="Shigenobu S."/>
        </authorList>
    </citation>
    <scope>NUCLEOTIDE SEQUENCE [LARGE SCALE GENOMIC DNA]</scope>
</reference>
<dbReference type="EMBL" id="BLXT01002372">
    <property type="protein sequence ID" value="GFN93807.1"/>
    <property type="molecule type" value="Genomic_DNA"/>
</dbReference>
<evidence type="ECO:0000313" key="1">
    <source>
        <dbReference type="EMBL" id="GFN93807.1"/>
    </source>
</evidence>
<name>A0AAV3ZGV1_9GAST</name>
<gene>
    <name evidence="1" type="ORF">PoB_002031300</name>
</gene>